<sequence length="430" mass="49193">MRFKLHILYYLVLAYLSRAVRKRPWALAWLKAYRWKRLQKALIKSPLYAPYAQKTLAEFPLSNKSFFMQHFDTINTLGIRKEEALQVALRSEESRDFNSLIGSTTVGLSSGTSGNKGVFLVTPRERAIWVASILERAIGFSLQKRKVAFFLRANSKLYQSVDSSLLEFHFFDILKDSESLFQQCISLQPHILVAPPSVLWELKKYCKKHNQSLHPQKIISVAEVLEKDQAIAMQQFFGQPIHQVYQCTEGFLAHTCSHGKLHLNEDWLIIERHYLDAEKSRFHPIVTDLLRWGQPIIRYELNDILHEGAACTCGLKTTVIDTIEGRSDDVFTFATDQGEVIIYPDFFRRAIIKAHDAIENYVVKLINSSTLSVYIEAPTLAQPSEAFGAVQNALKNLLQQKGIPSVDIIWSKEIGLLPGQKFKRIINVSR</sequence>
<accession>A0ABT8F432</accession>
<evidence type="ECO:0000313" key="2">
    <source>
        <dbReference type="Proteomes" id="UP001168552"/>
    </source>
</evidence>
<dbReference type="EMBL" id="JAUHJS010000003">
    <property type="protein sequence ID" value="MDN4165143.1"/>
    <property type="molecule type" value="Genomic_DNA"/>
</dbReference>
<dbReference type="RefSeq" id="WP_320003672.1">
    <property type="nucleotide sequence ID" value="NZ_JAUHJS010000003.1"/>
</dbReference>
<dbReference type="InterPro" id="IPR053158">
    <property type="entry name" value="CapK_Type1_Caps_Biosynth"/>
</dbReference>
<reference evidence="1" key="1">
    <citation type="submission" date="2023-06" db="EMBL/GenBank/DDBJ databases">
        <title>Cytophagales bacterium Strain LB-30, isolated from soil.</title>
        <authorList>
            <person name="Liu B."/>
        </authorList>
    </citation>
    <scope>NUCLEOTIDE SEQUENCE</scope>
    <source>
        <strain evidence="1">LB-30</strain>
    </source>
</reference>
<name>A0ABT8F432_9BACT</name>
<dbReference type="PANTHER" id="PTHR36932:SF1">
    <property type="entry name" value="CAPSULAR POLYSACCHARIDE BIOSYNTHESIS PROTEIN"/>
    <property type="match status" value="1"/>
</dbReference>
<evidence type="ECO:0000313" key="1">
    <source>
        <dbReference type="EMBL" id="MDN4165143.1"/>
    </source>
</evidence>
<protein>
    <submittedName>
        <fullName evidence="1">Adenylate synthase</fullName>
    </submittedName>
</protein>
<dbReference type="PANTHER" id="PTHR36932">
    <property type="entry name" value="CAPSULAR POLYSACCHARIDE BIOSYNTHESIS PROTEIN"/>
    <property type="match status" value="1"/>
</dbReference>
<dbReference type="InterPro" id="IPR042099">
    <property type="entry name" value="ANL_N_sf"/>
</dbReference>
<proteinExistence type="predicted"/>
<dbReference type="Gene3D" id="3.40.50.12780">
    <property type="entry name" value="N-terminal domain of ligase-like"/>
    <property type="match status" value="1"/>
</dbReference>
<dbReference type="Proteomes" id="UP001168552">
    <property type="component" value="Unassembled WGS sequence"/>
</dbReference>
<dbReference type="SUPFAM" id="SSF56801">
    <property type="entry name" value="Acetyl-CoA synthetase-like"/>
    <property type="match status" value="1"/>
</dbReference>
<gene>
    <name evidence="1" type="ORF">QWY31_06500</name>
</gene>
<organism evidence="1 2">
    <name type="scientific">Shiella aurantiaca</name>
    <dbReference type="NCBI Taxonomy" id="3058365"/>
    <lineage>
        <taxon>Bacteria</taxon>
        <taxon>Pseudomonadati</taxon>
        <taxon>Bacteroidota</taxon>
        <taxon>Cytophagia</taxon>
        <taxon>Cytophagales</taxon>
        <taxon>Shiellaceae</taxon>
        <taxon>Shiella</taxon>
    </lineage>
</organism>
<keyword evidence="2" id="KW-1185">Reference proteome</keyword>
<dbReference type="NCBIfam" id="TIGR02304">
    <property type="entry name" value="aden_form_hyp"/>
    <property type="match status" value="1"/>
</dbReference>
<comment type="caution">
    <text evidence="1">The sequence shown here is derived from an EMBL/GenBank/DDBJ whole genome shotgun (WGS) entry which is preliminary data.</text>
</comment>
<dbReference type="InterPro" id="IPR012685">
    <property type="entry name" value="CHP02304_F390_synth-rel"/>
</dbReference>